<dbReference type="PROSITE" id="PS01180">
    <property type="entry name" value="CUB"/>
    <property type="match status" value="1"/>
</dbReference>
<name>A0A3S0ZL97_ELYCH</name>
<evidence type="ECO:0000256" key="7">
    <source>
        <dbReference type="ARBA" id="ARBA00023157"/>
    </source>
</evidence>
<evidence type="ECO:0000256" key="3">
    <source>
        <dbReference type="ARBA" id="ARBA00022723"/>
    </source>
</evidence>
<dbReference type="InterPro" id="IPR001506">
    <property type="entry name" value="Peptidase_M12A"/>
</dbReference>
<gene>
    <name evidence="15" type="ORF">EGW08_011868</name>
</gene>
<organism evidence="15 16">
    <name type="scientific">Elysia chlorotica</name>
    <name type="common">Eastern emerald elysia</name>
    <name type="synonym">Sea slug</name>
    <dbReference type="NCBI Taxonomy" id="188477"/>
    <lineage>
        <taxon>Eukaryota</taxon>
        <taxon>Metazoa</taxon>
        <taxon>Spiralia</taxon>
        <taxon>Lophotrochozoa</taxon>
        <taxon>Mollusca</taxon>
        <taxon>Gastropoda</taxon>
        <taxon>Heterobranchia</taxon>
        <taxon>Euthyneura</taxon>
        <taxon>Panpulmonata</taxon>
        <taxon>Sacoglossa</taxon>
        <taxon>Placobranchoidea</taxon>
        <taxon>Plakobranchidae</taxon>
        <taxon>Elysia</taxon>
    </lineage>
</organism>
<dbReference type="PROSITE" id="PS51864">
    <property type="entry name" value="ASTACIN"/>
    <property type="match status" value="1"/>
</dbReference>
<dbReference type="PROSITE" id="PS50070">
    <property type="entry name" value="KRINGLE_2"/>
    <property type="match status" value="1"/>
</dbReference>
<dbReference type="InterPro" id="IPR031569">
    <property type="entry name" value="ApeC"/>
</dbReference>
<dbReference type="CDD" id="cd00041">
    <property type="entry name" value="CUB"/>
    <property type="match status" value="1"/>
</dbReference>
<dbReference type="AlphaFoldDB" id="A0A3S0ZL97"/>
<dbReference type="EC" id="3.4.24.-" evidence="10"/>
<dbReference type="PANTHER" id="PTHR19324">
    <property type="entry name" value="PERFORIN-LIKE PROTEIN 1"/>
    <property type="match status" value="1"/>
</dbReference>
<keyword evidence="16" id="KW-1185">Reference proteome</keyword>
<dbReference type="InterPro" id="IPR035914">
    <property type="entry name" value="Sperma_CUB_dom_sf"/>
</dbReference>
<dbReference type="InterPro" id="IPR000859">
    <property type="entry name" value="CUB_dom"/>
</dbReference>
<comment type="caution">
    <text evidence="8">Lacks conserved residue(s) required for the propagation of feature annotation.</text>
</comment>
<evidence type="ECO:0000256" key="8">
    <source>
        <dbReference type="PROSITE-ProRule" id="PRU00121"/>
    </source>
</evidence>
<evidence type="ECO:0000256" key="5">
    <source>
        <dbReference type="ARBA" id="ARBA00022833"/>
    </source>
</evidence>
<dbReference type="Gene3D" id="2.40.20.10">
    <property type="entry name" value="Plasminogen Kringle 4"/>
    <property type="match status" value="1"/>
</dbReference>
<evidence type="ECO:0000256" key="10">
    <source>
        <dbReference type="RuleBase" id="RU361183"/>
    </source>
</evidence>
<feature type="domain" description="Kringle" evidence="13">
    <location>
        <begin position="885"/>
        <end position="941"/>
    </location>
</feature>
<keyword evidence="1 8" id="KW-0420">Kringle</keyword>
<dbReference type="GO" id="GO:0004222">
    <property type="term" value="F:metalloendopeptidase activity"/>
    <property type="evidence" value="ECO:0007669"/>
    <property type="project" value="UniProtKB-UniRule"/>
</dbReference>
<feature type="domain" description="CUB" evidence="12">
    <location>
        <begin position="765"/>
        <end position="873"/>
    </location>
</feature>
<feature type="binding site" evidence="9">
    <location>
        <position position="409"/>
    </location>
    <ligand>
        <name>Zn(2+)</name>
        <dbReference type="ChEBI" id="CHEBI:29105"/>
        <note>catalytic</note>
    </ligand>
</feature>
<keyword evidence="4 9" id="KW-0378">Hydrolase</keyword>
<keyword evidence="3 9" id="KW-0479">Metal-binding</keyword>
<dbReference type="Pfam" id="PF16977">
    <property type="entry name" value="ApeC"/>
    <property type="match status" value="1"/>
</dbReference>
<keyword evidence="2 9" id="KW-0645">Protease</keyword>
<evidence type="ECO:0000259" key="13">
    <source>
        <dbReference type="PROSITE" id="PS50070"/>
    </source>
</evidence>
<comment type="caution">
    <text evidence="15">The sequence shown here is derived from an EMBL/GenBank/DDBJ whole genome shotgun (WGS) entry which is preliminary data.</text>
</comment>
<feature type="region of interest" description="Disordered" evidence="11">
    <location>
        <begin position="1"/>
        <end position="23"/>
    </location>
</feature>
<feature type="binding site" evidence="9">
    <location>
        <position position="419"/>
    </location>
    <ligand>
        <name>Zn(2+)</name>
        <dbReference type="ChEBI" id="CHEBI:29105"/>
        <note>catalytic</note>
    </ligand>
</feature>
<evidence type="ECO:0000256" key="4">
    <source>
        <dbReference type="ARBA" id="ARBA00022801"/>
    </source>
</evidence>
<dbReference type="Pfam" id="PF01400">
    <property type="entry name" value="Astacin"/>
    <property type="match status" value="1"/>
</dbReference>
<keyword evidence="5 9" id="KW-0862">Zinc</keyword>
<dbReference type="EMBL" id="RQTK01000395">
    <property type="protein sequence ID" value="RUS80371.1"/>
    <property type="molecule type" value="Genomic_DNA"/>
</dbReference>
<dbReference type="Gene3D" id="2.60.120.290">
    <property type="entry name" value="Spermadhesin, CUB domain"/>
    <property type="match status" value="1"/>
</dbReference>
<dbReference type="Gene3D" id="3.40.390.10">
    <property type="entry name" value="Collagenase (Catalytic Domain)"/>
    <property type="match status" value="1"/>
</dbReference>
<dbReference type="InterPro" id="IPR006026">
    <property type="entry name" value="Peptidase_Metallo"/>
</dbReference>
<evidence type="ECO:0000256" key="9">
    <source>
        <dbReference type="PROSITE-ProRule" id="PRU01211"/>
    </source>
</evidence>
<dbReference type="PRINTS" id="PR00480">
    <property type="entry name" value="ASTACIN"/>
</dbReference>
<dbReference type="GO" id="GO:0008270">
    <property type="term" value="F:zinc ion binding"/>
    <property type="evidence" value="ECO:0007669"/>
    <property type="project" value="UniProtKB-UniRule"/>
</dbReference>
<dbReference type="SUPFAM" id="SSF57440">
    <property type="entry name" value="Kringle-like"/>
    <property type="match status" value="1"/>
</dbReference>
<evidence type="ECO:0000259" key="12">
    <source>
        <dbReference type="PROSITE" id="PS01180"/>
    </source>
</evidence>
<evidence type="ECO:0000256" key="1">
    <source>
        <dbReference type="ARBA" id="ARBA00022572"/>
    </source>
</evidence>
<dbReference type="InterPro" id="IPR000001">
    <property type="entry name" value="Kringle"/>
</dbReference>
<sequence>MTSTTDCKGVPARQEGSLKTESSSGRIYWKLRQTLPPWIWPQDKSSSGRIYWKLRQTLPTSQDDDDDDDAETEDLAAAMNRLKGTPSWLMFSLMLSAALVLHAASEDDSDDDGAMGEGLVEEYIMARDEAEEELAEFYKSAGPGHEPDQHSAAMENLRETPKIREPHTLEDQPRTETEDLAAAMNRLKGTPPWLMFSLMLSAALALHAASEDDSDDDGAMGEGLVEEYIMARDEAEEELAEFYKSAGPGHEPDQHSAAMENLREIRERLQSSGLPSGELAALLDGDPGIVSRRIRKNIRRQSIQKRTIRADEKFRWTGGILPYVFTDAITAADRTGIFRAMLSFERFTCIRFLPWEKVDTITTNQKLGLDHESYLKFIIGTGCSSYVGNLRKKKGGQAISCCKDRQCVHELAHALGEAHEQQSPNPDRFRMIRTNFDAIKSDYISTYKSNSAESTESLGYDLSSIMHYNTGTFALPGQTTFIKLFPELPNSGNFYYTFREVSLMHKCQDKCIDFPLICENDGYLTLVDNKCGCVCIPGLDPASGCTHIFQKDPDGISFPDGNYALPAVNSGCPDDSFTIGTRTQINDGKNSKSTLFSLGGDVTETKVEQQFCVKESSSNETRWTSGNFCIYRRGGKCPKGFVAGFVQYSDHPSEDAHNAMSGEMPDGVFGDDTRFEYCCANTGFSNRHGLFLPSRKPFALIKRRNEDCQRVRGMHVEVNSIDIDNSEMSATQPATGGDHPVYRKNKKTKEFATAFCVYKPAMIECGDIVKVDNSNSEVTINSPQASELECFWLIKAPAGERLQLDFTDFQIKGKPGHCIDNLEVRYVRPGQPGINLCGNRWDKTIISINNTIHLRLSTYGDSTSRFTASIKLVTDSDLCYAASDRGMTYDGDVNFTRDFEPCLHWAEVSHCEMSPYITEGFTSILEDNKCRNPNQGTGFQP</sequence>
<proteinExistence type="predicted"/>
<dbReference type="Proteomes" id="UP000271974">
    <property type="component" value="Unassembled WGS sequence"/>
</dbReference>
<evidence type="ECO:0000256" key="11">
    <source>
        <dbReference type="SAM" id="MobiDB-lite"/>
    </source>
</evidence>
<evidence type="ECO:0000256" key="6">
    <source>
        <dbReference type="ARBA" id="ARBA00023049"/>
    </source>
</evidence>
<dbReference type="PANTHER" id="PTHR19324:SF33">
    <property type="entry name" value="MUCIN-5AC"/>
    <property type="match status" value="1"/>
</dbReference>
<comment type="cofactor">
    <cofactor evidence="9 10">
        <name>Zn(2+)</name>
        <dbReference type="ChEBI" id="CHEBI:29105"/>
    </cofactor>
    <text evidence="9 10">Binds 1 zinc ion per subunit.</text>
</comment>
<feature type="active site" evidence="9">
    <location>
        <position position="410"/>
    </location>
</feature>
<feature type="domain" description="Peptidase M12A" evidence="14">
    <location>
        <begin position="306"/>
        <end position="508"/>
    </location>
</feature>
<dbReference type="InterPro" id="IPR024079">
    <property type="entry name" value="MetalloPept_cat_dom_sf"/>
</dbReference>
<dbReference type="SMART" id="SM00235">
    <property type="entry name" value="ZnMc"/>
    <property type="match status" value="1"/>
</dbReference>
<dbReference type="Pfam" id="PF00431">
    <property type="entry name" value="CUB"/>
    <property type="match status" value="1"/>
</dbReference>
<evidence type="ECO:0000256" key="2">
    <source>
        <dbReference type="ARBA" id="ARBA00022670"/>
    </source>
</evidence>
<dbReference type="OrthoDB" id="6061307at2759"/>
<evidence type="ECO:0000313" key="15">
    <source>
        <dbReference type="EMBL" id="RUS80371.1"/>
    </source>
</evidence>
<evidence type="ECO:0000259" key="14">
    <source>
        <dbReference type="PROSITE" id="PS51864"/>
    </source>
</evidence>
<dbReference type="InterPro" id="IPR038178">
    <property type="entry name" value="Kringle_sf"/>
</dbReference>
<dbReference type="InterPro" id="IPR013806">
    <property type="entry name" value="Kringle-like"/>
</dbReference>
<keyword evidence="7" id="KW-1015">Disulfide bond</keyword>
<protein>
    <recommendedName>
        <fullName evidence="10">Metalloendopeptidase</fullName>
        <ecNumber evidence="10">3.4.24.-</ecNumber>
    </recommendedName>
</protein>
<reference evidence="15 16" key="1">
    <citation type="submission" date="2019-01" db="EMBL/GenBank/DDBJ databases">
        <title>A draft genome assembly of the solar-powered sea slug Elysia chlorotica.</title>
        <authorList>
            <person name="Cai H."/>
            <person name="Li Q."/>
            <person name="Fang X."/>
            <person name="Li J."/>
            <person name="Curtis N.E."/>
            <person name="Altenburger A."/>
            <person name="Shibata T."/>
            <person name="Feng M."/>
            <person name="Maeda T."/>
            <person name="Schwartz J.A."/>
            <person name="Shigenobu S."/>
            <person name="Lundholm N."/>
            <person name="Nishiyama T."/>
            <person name="Yang H."/>
            <person name="Hasebe M."/>
            <person name="Li S."/>
            <person name="Pierce S.K."/>
            <person name="Wang J."/>
        </authorList>
    </citation>
    <scope>NUCLEOTIDE SEQUENCE [LARGE SCALE GENOMIC DNA]</scope>
    <source>
        <strain evidence="15">EC2010</strain>
        <tissue evidence="15">Whole organism of an adult</tissue>
    </source>
</reference>
<dbReference type="SUPFAM" id="SSF49854">
    <property type="entry name" value="Spermadhesin, CUB domain"/>
    <property type="match status" value="1"/>
</dbReference>
<dbReference type="GO" id="GO:0006508">
    <property type="term" value="P:proteolysis"/>
    <property type="evidence" value="ECO:0007669"/>
    <property type="project" value="UniProtKB-KW"/>
</dbReference>
<feature type="binding site" evidence="9">
    <location>
        <position position="413"/>
    </location>
    <ligand>
        <name>Zn(2+)</name>
        <dbReference type="ChEBI" id="CHEBI:29105"/>
        <note>catalytic</note>
    </ligand>
</feature>
<evidence type="ECO:0000313" key="16">
    <source>
        <dbReference type="Proteomes" id="UP000271974"/>
    </source>
</evidence>
<accession>A0A3S0ZL97</accession>
<dbReference type="SMART" id="SM00042">
    <property type="entry name" value="CUB"/>
    <property type="match status" value="1"/>
</dbReference>
<keyword evidence="6 9" id="KW-0482">Metalloprotease</keyword>
<dbReference type="SUPFAM" id="SSF55486">
    <property type="entry name" value="Metalloproteases ('zincins'), catalytic domain"/>
    <property type="match status" value="1"/>
</dbReference>